<feature type="domain" description="FAD/NAD(P)-binding" evidence="8">
    <location>
        <begin position="12"/>
        <end position="172"/>
    </location>
</feature>
<dbReference type="Pfam" id="PF07992">
    <property type="entry name" value="Pyr_redox_2"/>
    <property type="match status" value="1"/>
</dbReference>
<dbReference type="PRINTS" id="PR00419">
    <property type="entry name" value="ADXRDTASE"/>
</dbReference>
<dbReference type="GO" id="GO:0004324">
    <property type="term" value="F:ferredoxin-NADP+ reductase activity"/>
    <property type="evidence" value="ECO:0007669"/>
    <property type="project" value="UniProtKB-EC"/>
</dbReference>
<feature type="non-terminal residue" evidence="9">
    <location>
        <position position="326"/>
    </location>
</feature>
<organism evidence="9 10">
    <name type="scientific">Candidatus Thermofonsia Clade 1 bacterium</name>
    <dbReference type="NCBI Taxonomy" id="2364210"/>
    <lineage>
        <taxon>Bacteria</taxon>
        <taxon>Bacillati</taxon>
        <taxon>Chloroflexota</taxon>
        <taxon>Candidatus Thermofontia</taxon>
        <taxon>Candidatus Thermofonsia Clade 1</taxon>
    </lineage>
</organism>
<evidence type="ECO:0000256" key="3">
    <source>
        <dbReference type="ARBA" id="ARBA00022630"/>
    </source>
</evidence>
<keyword evidence="6" id="KW-0560">Oxidoreductase</keyword>
<dbReference type="EMBL" id="PGTM01000257">
    <property type="protein sequence ID" value="PJF34853.1"/>
    <property type="molecule type" value="Genomic_DNA"/>
</dbReference>
<reference evidence="9 10" key="1">
    <citation type="submission" date="2017-11" db="EMBL/GenBank/DDBJ databases">
        <title>Evolution of Phototrophy in the Chloroflexi Phylum Driven by Horizontal Gene Transfer.</title>
        <authorList>
            <person name="Ward L.M."/>
            <person name="Hemp J."/>
            <person name="Shih P.M."/>
            <person name="Mcglynn S.E."/>
            <person name="Fischer W."/>
        </authorList>
    </citation>
    <scope>NUCLEOTIDE SEQUENCE [LARGE SCALE GENOMIC DNA]</scope>
    <source>
        <strain evidence="9">JP3_13</strain>
    </source>
</reference>
<name>A0A2M8PBC6_9CHLR</name>
<comment type="cofactor">
    <cofactor evidence="1">
        <name>FAD</name>
        <dbReference type="ChEBI" id="CHEBI:57692"/>
    </cofactor>
</comment>
<dbReference type="Gene3D" id="3.50.50.60">
    <property type="entry name" value="FAD/NAD(P)-binding domain"/>
    <property type="match status" value="1"/>
</dbReference>
<evidence type="ECO:0000256" key="2">
    <source>
        <dbReference type="ARBA" id="ARBA00013223"/>
    </source>
</evidence>
<dbReference type="PANTHER" id="PTHR48467:SF1">
    <property type="entry name" value="GLUTAMATE SYNTHASE 1 [NADH], CHLOROPLASTIC-LIKE"/>
    <property type="match status" value="1"/>
</dbReference>
<evidence type="ECO:0000256" key="5">
    <source>
        <dbReference type="ARBA" id="ARBA00022857"/>
    </source>
</evidence>
<accession>A0A2M8PBC6</accession>
<dbReference type="EC" id="1.18.1.2" evidence="2"/>
<evidence type="ECO:0000313" key="9">
    <source>
        <dbReference type="EMBL" id="PJF34853.1"/>
    </source>
</evidence>
<comment type="caution">
    <text evidence="9">The sequence shown here is derived from an EMBL/GenBank/DDBJ whole genome shotgun (WGS) entry which is preliminary data.</text>
</comment>
<evidence type="ECO:0000256" key="7">
    <source>
        <dbReference type="ARBA" id="ARBA00047776"/>
    </source>
</evidence>
<evidence type="ECO:0000256" key="6">
    <source>
        <dbReference type="ARBA" id="ARBA00023002"/>
    </source>
</evidence>
<dbReference type="PANTHER" id="PTHR48467">
    <property type="entry name" value="GLUTAMATE SYNTHASE 1 [NADH], CHLOROPLASTIC-LIKE"/>
    <property type="match status" value="1"/>
</dbReference>
<comment type="catalytic activity">
    <reaction evidence="7">
        <text>2 reduced [2Fe-2S]-[ferredoxin] + NADP(+) + H(+) = 2 oxidized [2Fe-2S]-[ferredoxin] + NADPH</text>
        <dbReference type="Rhea" id="RHEA:20125"/>
        <dbReference type="Rhea" id="RHEA-COMP:10000"/>
        <dbReference type="Rhea" id="RHEA-COMP:10001"/>
        <dbReference type="ChEBI" id="CHEBI:15378"/>
        <dbReference type="ChEBI" id="CHEBI:33737"/>
        <dbReference type="ChEBI" id="CHEBI:33738"/>
        <dbReference type="ChEBI" id="CHEBI:57783"/>
        <dbReference type="ChEBI" id="CHEBI:58349"/>
        <dbReference type="EC" id="1.18.1.2"/>
    </reaction>
</comment>
<dbReference type="InterPro" id="IPR036188">
    <property type="entry name" value="FAD/NAD-bd_sf"/>
</dbReference>
<evidence type="ECO:0000256" key="1">
    <source>
        <dbReference type="ARBA" id="ARBA00001974"/>
    </source>
</evidence>
<dbReference type="SUPFAM" id="SSF51971">
    <property type="entry name" value="Nucleotide-binding domain"/>
    <property type="match status" value="1"/>
</dbReference>
<keyword evidence="4" id="KW-0274">FAD</keyword>
<gene>
    <name evidence="9" type="ORF">CUN49_13530</name>
</gene>
<keyword evidence="3" id="KW-0285">Flavoprotein</keyword>
<dbReference type="AlphaFoldDB" id="A0A2M8PBC6"/>
<proteinExistence type="predicted"/>
<evidence type="ECO:0000313" key="10">
    <source>
        <dbReference type="Proteomes" id="UP000229681"/>
    </source>
</evidence>
<evidence type="ECO:0000256" key="4">
    <source>
        <dbReference type="ARBA" id="ARBA00022827"/>
    </source>
</evidence>
<dbReference type="Proteomes" id="UP000229681">
    <property type="component" value="Unassembled WGS sequence"/>
</dbReference>
<keyword evidence="5" id="KW-0521">NADP</keyword>
<evidence type="ECO:0000259" key="8">
    <source>
        <dbReference type="Pfam" id="PF07992"/>
    </source>
</evidence>
<dbReference type="InterPro" id="IPR055275">
    <property type="entry name" value="Ferredox_Rdtase"/>
</dbReference>
<dbReference type="InterPro" id="IPR023753">
    <property type="entry name" value="FAD/NAD-binding_dom"/>
</dbReference>
<sequence length="326" mass="35992">MPNIGTLGRPLRVAIVGSGPSGFYAAEHLLKQANLVVEIDMFDRLPTPYGLVRGGVAPDHQKIKSVIKVYEKIASNPNFRFFGNVEIGRDLKHAELMAHYHAVIYATGAQTDRRMGIPGEDLPGSHAATEFVGWYNAHPDYCDLHFDLSQESVAVIGNGNVAMDVVRILAKTPEELIGTDIADYALEALRHSRVKHIYMLGRRGPAQAAYTNPELKELGELADAEVVVSPEEAMLDPLSAEWLDKSGDSMAQKNVRLLQEYAARGRQGKRRQIHMHFLVSPVELIGTERVEAIKLVRNVLQPASDGSLRPKPTDETFTIPVGLVFR</sequence>
<protein>
    <recommendedName>
        <fullName evidence="2">ferredoxin--NADP(+) reductase</fullName>
        <ecNumber evidence="2">1.18.1.2</ecNumber>
    </recommendedName>
</protein>